<dbReference type="RefSeq" id="WP_012026737.1">
    <property type="nucleotide sequence ID" value="NC_009441.1"/>
</dbReference>
<dbReference type="HOGENOM" id="CLU_2070226_0_0_10"/>
<dbReference type="AlphaFoldDB" id="A5FAJ2"/>
<evidence type="ECO:0000313" key="2">
    <source>
        <dbReference type="Proteomes" id="UP000006694"/>
    </source>
</evidence>
<sequence length="125" mass="14675">MSKLYVYNLGYGLFPLDWEFCFLTVDEYKEKLKEKYYQNEEYNHHIAGDLSETFSLIDKTVAKAKKHFKKEFHGDENLRCLPMVFPIPKGDHTNGVAFCVILKRDEDGDTLVYSPIPLQYLNENI</sequence>
<dbReference type="Proteomes" id="UP000006694">
    <property type="component" value="Chromosome"/>
</dbReference>
<proteinExistence type="predicted"/>
<dbReference type="EMBL" id="CP000685">
    <property type="protein sequence ID" value="ABQ07771.1"/>
    <property type="molecule type" value="Genomic_DNA"/>
</dbReference>
<protein>
    <submittedName>
        <fullName evidence="1">Uncharacterized protein</fullName>
    </submittedName>
</protein>
<gene>
    <name evidence="1" type="ordered locus">Fjoh_4772</name>
</gene>
<evidence type="ECO:0000313" key="1">
    <source>
        <dbReference type="EMBL" id="ABQ07771.1"/>
    </source>
</evidence>
<dbReference type="GeneID" id="31767701"/>
<accession>A5FAJ2</accession>
<organism evidence="1 2">
    <name type="scientific">Flavobacterium johnsoniae (strain ATCC 17061 / DSM 2064 / JCM 8514 / BCRC 14874 / CCUG 350202 / NBRC 14942 / NCIMB 11054 / UW101)</name>
    <name type="common">Cytophaga johnsonae</name>
    <dbReference type="NCBI Taxonomy" id="376686"/>
    <lineage>
        <taxon>Bacteria</taxon>
        <taxon>Pseudomonadati</taxon>
        <taxon>Bacteroidota</taxon>
        <taxon>Flavobacteriia</taxon>
        <taxon>Flavobacteriales</taxon>
        <taxon>Flavobacteriaceae</taxon>
        <taxon>Flavobacterium</taxon>
    </lineage>
</organism>
<dbReference type="eggNOG" id="ENOG50348IM">
    <property type="taxonomic scope" value="Bacteria"/>
</dbReference>
<dbReference type="KEGG" id="fjo:Fjoh_4772"/>
<name>A5FAJ2_FLAJ1</name>
<dbReference type="STRING" id="376686.Fjoh_4772"/>
<reference evidence="1 2" key="1">
    <citation type="journal article" date="2009" name="Appl. Environ. Microbiol.">
        <title>Novel features of the polysaccharide-digesting gliding bacterium Flavobacterium johnsoniae as revealed by genome sequence analysis.</title>
        <authorList>
            <person name="McBride M.J."/>
            <person name="Xie G."/>
            <person name="Martens E.C."/>
            <person name="Lapidus A."/>
            <person name="Henrissat B."/>
            <person name="Rhodes R.G."/>
            <person name="Goltsman E."/>
            <person name="Wang W."/>
            <person name="Xu J."/>
            <person name="Hunnicutt D.W."/>
            <person name="Staroscik A.M."/>
            <person name="Hoover T.R."/>
            <person name="Cheng Y.Q."/>
            <person name="Stein J.L."/>
        </authorList>
    </citation>
    <scope>NUCLEOTIDE SEQUENCE [LARGE SCALE GENOMIC DNA]</scope>
    <source>
        <strain evidence="2">ATCC 17061 / DSM 2064 / JCM 8514 / BCRC 14874 / CCUG 350202 / NBRC 14942 / NCIMB 11054 / UW101</strain>
    </source>
</reference>
<keyword evidence="2" id="KW-1185">Reference proteome</keyword>